<dbReference type="OMA" id="YLGTTAW"/>
<comment type="caution">
    <text evidence="1">The sequence shown here is derived from an EMBL/GenBank/DDBJ whole genome shotgun (WGS) entry which is preliminary data.</text>
</comment>
<dbReference type="EMBL" id="WEKV01000008">
    <property type="protein sequence ID" value="KAB7786436.1"/>
    <property type="molecule type" value="Genomic_DNA"/>
</dbReference>
<sequence>MLPPERASDPLPPEAAAWRNAFGALRPGSSPCRYLGATAWANIHEACTDFIERYGAEAVRLGWTAPQLFGVHPEHGTLRVDWCGVLMIGGRKATNIEAGRILFDNTSGYRDLPGLPVGMPIWEFAARR</sequence>
<protein>
    <submittedName>
        <fullName evidence="1">Uncharacterized protein</fullName>
    </submittedName>
</protein>
<reference evidence="1 2" key="1">
    <citation type="submission" date="2019-10" db="EMBL/GenBank/DDBJ databases">
        <title>Draft Genome Sequence of the Caffeine Degrading Methylotroph Methylorubrum populi PINKEL.</title>
        <authorList>
            <person name="Dawson S.C."/>
            <person name="Zhang X."/>
            <person name="Wright M.E."/>
            <person name="Sharma G."/>
            <person name="Langner J.T."/>
            <person name="Ditty J.L."/>
            <person name="Subuyuj G.A."/>
        </authorList>
    </citation>
    <scope>NUCLEOTIDE SEQUENCE [LARGE SCALE GENOMIC DNA]</scope>
    <source>
        <strain evidence="1 2">Pinkel</strain>
    </source>
</reference>
<dbReference type="RefSeq" id="WP_012456582.1">
    <property type="nucleotide sequence ID" value="NZ_CP039546.1"/>
</dbReference>
<dbReference type="Proteomes" id="UP000469949">
    <property type="component" value="Unassembled WGS sequence"/>
</dbReference>
<evidence type="ECO:0000313" key="1">
    <source>
        <dbReference type="EMBL" id="KAB7786436.1"/>
    </source>
</evidence>
<name>A0A514KUY2_9HYPH</name>
<accession>A0A514KUY2</accession>
<evidence type="ECO:0000313" key="2">
    <source>
        <dbReference type="Proteomes" id="UP000469949"/>
    </source>
</evidence>
<organism evidence="1 2">
    <name type="scientific">Methylorubrum populi</name>
    <dbReference type="NCBI Taxonomy" id="223967"/>
    <lineage>
        <taxon>Bacteria</taxon>
        <taxon>Pseudomonadati</taxon>
        <taxon>Pseudomonadota</taxon>
        <taxon>Alphaproteobacteria</taxon>
        <taxon>Hyphomicrobiales</taxon>
        <taxon>Methylobacteriaceae</taxon>
        <taxon>Methylorubrum</taxon>
    </lineage>
</organism>
<proteinExistence type="predicted"/>
<dbReference type="AlphaFoldDB" id="A0A514KUY2"/>
<gene>
    <name evidence="1" type="ORF">F8B43_1837</name>
</gene>